<accession>A0A8J7G5Z3</accession>
<sequence>MYKTFIFLHIVSAILATGPLFMIFPLLRYAERERIDQSDTIIVPIQKAVWVVMHGGHLVVTTGVLLIIFGPYPWHTSWVVLTVLVMLLCSFFLATAYSKQWKAFEREHWTNKQLWSNVRRVTWIYIGIMLMMLWLMVTKPVLWSF</sequence>
<comment type="caution">
    <text evidence="2">The sequence shown here is derived from an EMBL/GenBank/DDBJ whole genome shotgun (WGS) entry which is preliminary data.</text>
</comment>
<keyword evidence="1" id="KW-1133">Transmembrane helix</keyword>
<feature type="transmembrane region" description="Helical" evidence="1">
    <location>
        <begin position="6"/>
        <end position="27"/>
    </location>
</feature>
<feature type="transmembrane region" description="Helical" evidence="1">
    <location>
        <begin position="118"/>
        <end position="137"/>
    </location>
</feature>
<keyword evidence="1" id="KW-0812">Transmembrane</keyword>
<dbReference type="EMBL" id="JADKPV010000001">
    <property type="protein sequence ID" value="MBF4499728.1"/>
    <property type="molecule type" value="Genomic_DNA"/>
</dbReference>
<evidence type="ECO:0000256" key="1">
    <source>
        <dbReference type="SAM" id="Phobius"/>
    </source>
</evidence>
<evidence type="ECO:0000313" key="3">
    <source>
        <dbReference type="Proteomes" id="UP000622653"/>
    </source>
</evidence>
<evidence type="ECO:0000313" key="2">
    <source>
        <dbReference type="EMBL" id="MBF4499728.1"/>
    </source>
</evidence>
<feature type="transmembrane region" description="Helical" evidence="1">
    <location>
        <begin position="48"/>
        <end position="72"/>
    </location>
</feature>
<organism evidence="2 3">
    <name type="scientific">Savagea serpentis</name>
    <dbReference type="NCBI Taxonomy" id="2785297"/>
    <lineage>
        <taxon>Bacteria</taxon>
        <taxon>Bacillati</taxon>
        <taxon>Bacillota</taxon>
        <taxon>Bacilli</taxon>
        <taxon>Bacillales</taxon>
        <taxon>Caryophanaceae</taxon>
        <taxon>Savagea</taxon>
    </lineage>
</organism>
<name>A0A8J7G5Z3_9BACL</name>
<reference evidence="2" key="1">
    <citation type="submission" date="2020-11" db="EMBL/GenBank/DDBJ databases">
        <title>Multidrug resistant novel bacterium Savagea serpentis sp. nov., isolated from the scats of a vine snake (Ahaetulla nasuta).</title>
        <authorList>
            <person name="Venkata Ramana V."/>
            <person name="Vikas Patil S."/>
            <person name="Yogita Lugani V."/>
        </authorList>
    </citation>
    <scope>NUCLEOTIDE SEQUENCE</scope>
    <source>
        <strain evidence="2">SN6</strain>
    </source>
</reference>
<keyword evidence="3" id="KW-1185">Reference proteome</keyword>
<dbReference type="AlphaFoldDB" id="A0A8J7G5Z3"/>
<dbReference type="Proteomes" id="UP000622653">
    <property type="component" value="Unassembled WGS sequence"/>
</dbReference>
<feature type="transmembrane region" description="Helical" evidence="1">
    <location>
        <begin position="78"/>
        <end position="97"/>
    </location>
</feature>
<dbReference type="RefSeq" id="WP_194561219.1">
    <property type="nucleotide sequence ID" value="NZ_JADKPV010000001.1"/>
</dbReference>
<protein>
    <submittedName>
        <fullName evidence="2">DUF2269 family protein</fullName>
    </submittedName>
</protein>
<gene>
    <name evidence="2" type="ORF">IRY55_00015</name>
</gene>
<keyword evidence="1" id="KW-0472">Membrane</keyword>
<proteinExistence type="predicted"/>